<accession>A0A2J0L3G1</accession>
<dbReference type="AlphaFoldDB" id="A0A2J0L3G1"/>
<dbReference type="PANTHER" id="PTHR30619:SF1">
    <property type="entry name" value="RECOMBINATION PROTEIN 2"/>
    <property type="match status" value="1"/>
</dbReference>
<dbReference type="InterPro" id="IPR025405">
    <property type="entry name" value="DUF4131"/>
</dbReference>
<evidence type="ECO:0000256" key="1">
    <source>
        <dbReference type="ARBA" id="ARBA00004651"/>
    </source>
</evidence>
<name>A0A2J0L3G1_9BACT</name>
<dbReference type="InterPro" id="IPR052159">
    <property type="entry name" value="Competence_DNA_uptake"/>
</dbReference>
<evidence type="ECO:0000259" key="7">
    <source>
        <dbReference type="Pfam" id="PF03772"/>
    </source>
</evidence>
<dbReference type="EMBL" id="PEWV01000032">
    <property type="protein sequence ID" value="PIU41806.1"/>
    <property type="molecule type" value="Genomic_DNA"/>
</dbReference>
<dbReference type="PANTHER" id="PTHR30619">
    <property type="entry name" value="DNA INTERNALIZATION/COMPETENCE PROTEIN COMEC/REC2"/>
    <property type="match status" value="1"/>
</dbReference>
<feature type="domain" description="DUF4131" evidence="8">
    <location>
        <begin position="29"/>
        <end position="180"/>
    </location>
</feature>
<gene>
    <name evidence="9" type="ORF">COS99_03270</name>
</gene>
<dbReference type="NCBIfam" id="TIGR00360">
    <property type="entry name" value="ComEC_N-term"/>
    <property type="match status" value="1"/>
</dbReference>
<keyword evidence="2" id="KW-1003">Cell membrane</keyword>
<feature type="transmembrane region" description="Helical" evidence="6">
    <location>
        <begin position="275"/>
        <end position="292"/>
    </location>
</feature>
<feature type="transmembrane region" description="Helical" evidence="6">
    <location>
        <begin position="376"/>
        <end position="399"/>
    </location>
</feature>
<evidence type="ECO:0000256" key="3">
    <source>
        <dbReference type="ARBA" id="ARBA00022692"/>
    </source>
</evidence>
<reference evidence="9 10" key="1">
    <citation type="submission" date="2017-09" db="EMBL/GenBank/DDBJ databases">
        <title>Depth-based differentiation of microbial function through sediment-hosted aquifers and enrichment of novel symbionts in the deep terrestrial subsurface.</title>
        <authorList>
            <person name="Probst A.J."/>
            <person name="Ladd B."/>
            <person name="Jarett J.K."/>
            <person name="Geller-Mcgrath D.E."/>
            <person name="Sieber C.M."/>
            <person name="Emerson J.B."/>
            <person name="Anantharaman K."/>
            <person name="Thomas B.C."/>
            <person name="Malmstrom R."/>
            <person name="Stieglmeier M."/>
            <person name="Klingl A."/>
            <person name="Woyke T."/>
            <person name="Ryan C.M."/>
            <person name="Banfield J.F."/>
        </authorList>
    </citation>
    <scope>NUCLEOTIDE SEQUENCE [LARGE SCALE GENOMIC DNA]</scope>
    <source>
        <strain evidence="9">CG07_land_8_20_14_0_80_42_15</strain>
    </source>
</reference>
<dbReference type="GO" id="GO:0005886">
    <property type="term" value="C:plasma membrane"/>
    <property type="evidence" value="ECO:0007669"/>
    <property type="project" value="UniProtKB-SubCell"/>
</dbReference>
<evidence type="ECO:0000256" key="5">
    <source>
        <dbReference type="ARBA" id="ARBA00023136"/>
    </source>
</evidence>
<sequence length="498" mass="55827">MKYPLVGLSIAFCLGIIIASCIKIAFLVFYLLAFLFLTLSIIYIKQNLKFHIFALGALFFLGSAVLSNAKILPVCHIANFTPNKGERVYLMGIVDSDPAYEGRCSSFVLKAERLKREDIWQAVCGTVLVRDFNKREIFYGERVFLEGTLYRPFSFSKGFNYRDYLKHQGVYSIVSVKKGRAFEIVNSGSGNRIKSFSFRAKHGMRNIITSNLSPLSAGVVNAIILGDRQSLSARLRDDLVKSGTVHIIAISGLNLWIVAYIIMTLLKITRIHIKLQYAITIVLLFIYCILTGSNIPVVRATIMALIFLFGYLIGRESNIYNSLALAALAILAFNPWQIFEVSFQLSFLSIIAIVWLSPKFSSLFPETFQKKTWARFVILTFSTSMAAWIGLLPIIAYYFKIISPITVIANMIIVPYMTLITAASFALICIGILAPILAPSFAASCELFVLTLFKINSLLIKIPGAYFKIGKLSFGDLLFYYILLVIIFGFNRGEKERA</sequence>
<feature type="transmembrane region" description="Helical" evidence="6">
    <location>
        <begin position="50"/>
        <end position="69"/>
    </location>
</feature>
<dbReference type="InterPro" id="IPR004477">
    <property type="entry name" value="ComEC_N"/>
</dbReference>
<feature type="transmembrane region" description="Helical" evidence="6">
    <location>
        <begin position="298"/>
        <end position="314"/>
    </location>
</feature>
<evidence type="ECO:0000256" key="2">
    <source>
        <dbReference type="ARBA" id="ARBA00022475"/>
    </source>
</evidence>
<keyword evidence="5 6" id="KW-0472">Membrane</keyword>
<feature type="transmembrane region" description="Helical" evidence="6">
    <location>
        <begin position="405"/>
        <end position="434"/>
    </location>
</feature>
<dbReference type="Proteomes" id="UP000230052">
    <property type="component" value="Unassembled WGS sequence"/>
</dbReference>
<organism evidence="9 10">
    <name type="scientific">Candidatus Aquitaenariimonas noxiae</name>
    <dbReference type="NCBI Taxonomy" id="1974741"/>
    <lineage>
        <taxon>Bacteria</taxon>
        <taxon>Pseudomonadati</taxon>
        <taxon>Candidatus Omnitrophota</taxon>
        <taxon>Candidatus Aquitaenariimonas</taxon>
    </lineage>
</organism>
<keyword evidence="3 6" id="KW-0812">Transmembrane</keyword>
<protein>
    <recommendedName>
        <fullName evidence="11">ComEC/Rec2-related protein domain-containing protein</fullName>
    </recommendedName>
</protein>
<evidence type="ECO:0000256" key="4">
    <source>
        <dbReference type="ARBA" id="ARBA00022989"/>
    </source>
</evidence>
<comment type="subcellular location">
    <subcellularLocation>
        <location evidence="1">Cell membrane</location>
        <topology evidence="1">Multi-pass membrane protein</topology>
    </subcellularLocation>
</comment>
<feature type="transmembrane region" description="Helical" evidence="6">
    <location>
        <begin position="345"/>
        <end position="364"/>
    </location>
</feature>
<feature type="transmembrane region" description="Helical" evidence="6">
    <location>
        <begin position="472"/>
        <end position="490"/>
    </location>
</feature>
<comment type="caution">
    <text evidence="9">The sequence shown here is derived from an EMBL/GenBank/DDBJ whole genome shotgun (WGS) entry which is preliminary data.</text>
</comment>
<proteinExistence type="predicted"/>
<dbReference type="Pfam" id="PF03772">
    <property type="entry name" value="Competence"/>
    <property type="match status" value="1"/>
</dbReference>
<dbReference type="Pfam" id="PF13567">
    <property type="entry name" value="DUF4131"/>
    <property type="match status" value="1"/>
</dbReference>
<feature type="transmembrane region" description="Helical" evidence="6">
    <location>
        <begin position="245"/>
        <end position="263"/>
    </location>
</feature>
<feature type="transmembrane region" description="Helical" evidence="6">
    <location>
        <begin position="207"/>
        <end position="225"/>
    </location>
</feature>
<feature type="transmembrane region" description="Helical" evidence="6">
    <location>
        <begin position="12"/>
        <end position="44"/>
    </location>
</feature>
<evidence type="ECO:0000313" key="10">
    <source>
        <dbReference type="Proteomes" id="UP000230052"/>
    </source>
</evidence>
<evidence type="ECO:0000259" key="8">
    <source>
        <dbReference type="Pfam" id="PF13567"/>
    </source>
</evidence>
<evidence type="ECO:0000256" key="6">
    <source>
        <dbReference type="SAM" id="Phobius"/>
    </source>
</evidence>
<evidence type="ECO:0000313" key="9">
    <source>
        <dbReference type="EMBL" id="PIU41806.1"/>
    </source>
</evidence>
<dbReference type="PROSITE" id="PS51257">
    <property type="entry name" value="PROKAR_LIPOPROTEIN"/>
    <property type="match status" value="1"/>
</dbReference>
<keyword evidence="4 6" id="KW-1133">Transmembrane helix</keyword>
<feature type="domain" description="ComEC/Rec2-related protein" evidence="7">
    <location>
        <begin position="223"/>
        <end position="488"/>
    </location>
</feature>
<evidence type="ECO:0008006" key="11">
    <source>
        <dbReference type="Google" id="ProtNLM"/>
    </source>
</evidence>